<keyword evidence="2" id="KW-1185">Reference proteome</keyword>
<evidence type="ECO:0000313" key="2">
    <source>
        <dbReference type="Proteomes" id="UP000324222"/>
    </source>
</evidence>
<dbReference type="AlphaFoldDB" id="A0A5B7F0Q0"/>
<comment type="caution">
    <text evidence="1">The sequence shown here is derived from an EMBL/GenBank/DDBJ whole genome shotgun (WGS) entry which is preliminary data.</text>
</comment>
<dbReference type="EMBL" id="VSRR010004170">
    <property type="protein sequence ID" value="MPC38779.1"/>
    <property type="molecule type" value="Genomic_DNA"/>
</dbReference>
<dbReference type="Proteomes" id="UP000324222">
    <property type="component" value="Unassembled WGS sequence"/>
</dbReference>
<protein>
    <submittedName>
        <fullName evidence="1">Uncharacterized protein</fullName>
    </submittedName>
</protein>
<evidence type="ECO:0000313" key="1">
    <source>
        <dbReference type="EMBL" id="MPC38779.1"/>
    </source>
</evidence>
<accession>A0A5B7F0Q0</accession>
<gene>
    <name evidence="1" type="ORF">E2C01_032294</name>
</gene>
<sequence length="103" mass="11150">MFSWRSFCSGALPGRRRSGLEPDEPPTFKWKSDGARHTARLLAVICQSAMGALAATSARKVSSAINTSLFSSGNINTAHCKASSRCSLGRSEEKQNREKMLGM</sequence>
<reference evidence="1 2" key="1">
    <citation type="submission" date="2019-05" db="EMBL/GenBank/DDBJ databases">
        <title>Another draft genome of Portunus trituberculatus and its Hox gene families provides insights of decapod evolution.</title>
        <authorList>
            <person name="Jeong J.-H."/>
            <person name="Song I."/>
            <person name="Kim S."/>
            <person name="Choi T."/>
            <person name="Kim D."/>
            <person name="Ryu S."/>
            <person name="Kim W."/>
        </authorList>
    </citation>
    <scope>NUCLEOTIDE SEQUENCE [LARGE SCALE GENOMIC DNA]</scope>
    <source>
        <tissue evidence="1">Muscle</tissue>
    </source>
</reference>
<proteinExistence type="predicted"/>
<name>A0A5B7F0Q0_PORTR</name>
<organism evidence="1 2">
    <name type="scientific">Portunus trituberculatus</name>
    <name type="common">Swimming crab</name>
    <name type="synonym">Neptunus trituberculatus</name>
    <dbReference type="NCBI Taxonomy" id="210409"/>
    <lineage>
        <taxon>Eukaryota</taxon>
        <taxon>Metazoa</taxon>
        <taxon>Ecdysozoa</taxon>
        <taxon>Arthropoda</taxon>
        <taxon>Crustacea</taxon>
        <taxon>Multicrustacea</taxon>
        <taxon>Malacostraca</taxon>
        <taxon>Eumalacostraca</taxon>
        <taxon>Eucarida</taxon>
        <taxon>Decapoda</taxon>
        <taxon>Pleocyemata</taxon>
        <taxon>Brachyura</taxon>
        <taxon>Eubrachyura</taxon>
        <taxon>Portunoidea</taxon>
        <taxon>Portunidae</taxon>
        <taxon>Portuninae</taxon>
        <taxon>Portunus</taxon>
    </lineage>
</organism>